<evidence type="ECO:0000256" key="2">
    <source>
        <dbReference type="ARBA" id="ARBA00022475"/>
    </source>
</evidence>
<feature type="domain" description="ABC3 transporter permease C-terminal" evidence="7">
    <location>
        <begin position="291"/>
        <end position="404"/>
    </location>
</feature>
<keyword evidence="10" id="KW-1185">Reference proteome</keyword>
<feature type="domain" description="MacB-like periplasmic core" evidence="8">
    <location>
        <begin position="20"/>
        <end position="241"/>
    </location>
</feature>
<gene>
    <name evidence="9" type="ORF">ICL07_25055</name>
</gene>
<sequence length="799" mass="88930">MFRNYFKIALRHLRRHKILTAINICGLAVGMACCILIVLYVRDELSFDRFHRQAANIYRLTKTESNNANGTMNHDPAIQFPVGPALKKEVAGIKDAVRIYIPGTTLFTYGEKKILELYNGYADASFFQMFSYPLLEGNPATVLKDPYTVVLSASAAKRYFGDQSPVGKVLKIANAYASTVTGVMKDMPSNTDLRMDIIQSFPTLLDRNPSWDKLWYMFTNNVTYVQLADGTDSRKLEPALKEFVQQHIGSVLQKYDVQFSLQLQPLSHVHLRPNGDEGEIDNTVSIKIYIAIAAFIILIACINFMNLTTARANERAREVGLRKTLGAERKSLILQFLSESFLITFFSLITALILVMAFMPVFNQMTGKELRLFASGDSFVYGGLLILATVVGLLAGSYPALYLSGLMPVKVLKGRLMTAGAKSFIRRGLVVFQFATAVVLIIATVVVYTQLRFWQQKSLGFDKEHLVSVYLDGLDGLSQMNLFKAAVQDLPGVRQSSLNDFSVGVGIQRACPVAREGASDKEAFVTSTIAGDEALLKTTGIKLIAGRDFNPAMATDSTDAFIINKAAAKRLGWTDPIGKRIEWRPGNFVKHGTIIGVTEDFNFRSLHYQVDPVIYQVRPQDAEILTVRLARGNHLAQLAGIEKIWNKLAPDNPFNFSFVENDLQKQYASEQTMGRIFGLFAGLAVFIACMGLLGLSMLIARQRTREIGIRKVLGASVVHVSALLSGDFLKQVLGGIVIGVPVAWYCMEQWLHRFAFRIHLYWWMFALTALIVLLIALFTVSIQSIKAALMNPVKSLRTE</sequence>
<feature type="transmembrane region" description="Helical" evidence="6">
    <location>
        <begin position="712"/>
        <end position="740"/>
    </location>
</feature>
<keyword evidence="2" id="KW-1003">Cell membrane</keyword>
<keyword evidence="3 6" id="KW-0812">Transmembrane</keyword>
<evidence type="ECO:0000313" key="9">
    <source>
        <dbReference type="EMBL" id="MBC9933683.1"/>
    </source>
</evidence>
<feature type="transmembrane region" description="Helical" evidence="6">
    <location>
        <begin position="424"/>
        <end position="448"/>
    </location>
</feature>
<feature type="transmembrane region" description="Helical" evidence="6">
    <location>
        <begin position="332"/>
        <end position="359"/>
    </location>
</feature>
<dbReference type="EMBL" id="JACVFC010000004">
    <property type="protein sequence ID" value="MBC9933683.1"/>
    <property type="molecule type" value="Genomic_DNA"/>
</dbReference>
<feature type="transmembrane region" description="Helical" evidence="6">
    <location>
        <begin position="379"/>
        <end position="403"/>
    </location>
</feature>
<dbReference type="PROSITE" id="PS51257">
    <property type="entry name" value="PROKAR_LIPOPROTEIN"/>
    <property type="match status" value="1"/>
</dbReference>
<name>A0ABR7TT98_9BACT</name>
<evidence type="ECO:0000256" key="5">
    <source>
        <dbReference type="ARBA" id="ARBA00023136"/>
    </source>
</evidence>
<evidence type="ECO:0000256" key="1">
    <source>
        <dbReference type="ARBA" id="ARBA00004651"/>
    </source>
</evidence>
<dbReference type="Proteomes" id="UP000659124">
    <property type="component" value="Unassembled WGS sequence"/>
</dbReference>
<dbReference type="InterPro" id="IPR003838">
    <property type="entry name" value="ABC3_permease_C"/>
</dbReference>
<proteinExistence type="predicted"/>
<comment type="subcellular location">
    <subcellularLocation>
        <location evidence="1">Cell membrane</location>
        <topology evidence="1">Multi-pass membrane protein</topology>
    </subcellularLocation>
</comment>
<feature type="domain" description="MacB-like periplasmic core" evidence="8">
    <location>
        <begin position="505"/>
        <end position="615"/>
    </location>
</feature>
<evidence type="ECO:0000313" key="10">
    <source>
        <dbReference type="Proteomes" id="UP000659124"/>
    </source>
</evidence>
<dbReference type="RefSeq" id="WP_188090809.1">
    <property type="nucleotide sequence ID" value="NZ_JACVFC010000004.1"/>
</dbReference>
<evidence type="ECO:0000259" key="7">
    <source>
        <dbReference type="Pfam" id="PF02687"/>
    </source>
</evidence>
<dbReference type="Pfam" id="PF02687">
    <property type="entry name" value="FtsX"/>
    <property type="match status" value="2"/>
</dbReference>
<keyword evidence="5 6" id="KW-0472">Membrane</keyword>
<feature type="transmembrane region" description="Helical" evidence="6">
    <location>
        <begin position="288"/>
        <end position="307"/>
    </location>
</feature>
<organism evidence="9 10">
    <name type="scientific">Chitinophaga qingshengii</name>
    <dbReference type="NCBI Taxonomy" id="1569794"/>
    <lineage>
        <taxon>Bacteria</taxon>
        <taxon>Pseudomonadati</taxon>
        <taxon>Bacteroidota</taxon>
        <taxon>Chitinophagia</taxon>
        <taxon>Chitinophagales</taxon>
        <taxon>Chitinophagaceae</taxon>
        <taxon>Chitinophaga</taxon>
    </lineage>
</organism>
<dbReference type="InterPro" id="IPR050250">
    <property type="entry name" value="Macrolide_Exporter_MacB"/>
</dbReference>
<evidence type="ECO:0000256" key="3">
    <source>
        <dbReference type="ARBA" id="ARBA00022692"/>
    </source>
</evidence>
<dbReference type="PANTHER" id="PTHR30572">
    <property type="entry name" value="MEMBRANE COMPONENT OF TRANSPORTER-RELATED"/>
    <property type="match status" value="1"/>
</dbReference>
<evidence type="ECO:0000259" key="8">
    <source>
        <dbReference type="Pfam" id="PF12704"/>
    </source>
</evidence>
<protein>
    <submittedName>
        <fullName evidence="9">ABC transporter permease</fullName>
    </submittedName>
</protein>
<evidence type="ECO:0000256" key="6">
    <source>
        <dbReference type="SAM" id="Phobius"/>
    </source>
</evidence>
<evidence type="ECO:0000256" key="4">
    <source>
        <dbReference type="ARBA" id="ARBA00022989"/>
    </source>
</evidence>
<reference evidence="9 10" key="1">
    <citation type="submission" date="2020-09" db="EMBL/GenBank/DDBJ databases">
        <title>Genome sequences of type strains of Chitinophaga qingshengii and Chitinophaga varians.</title>
        <authorList>
            <person name="Kittiwongwattana C."/>
        </authorList>
    </citation>
    <scope>NUCLEOTIDE SEQUENCE [LARGE SCALE GENOMIC DNA]</scope>
    <source>
        <strain evidence="9 10">JCM 30026</strain>
    </source>
</reference>
<dbReference type="Pfam" id="PF12704">
    <property type="entry name" value="MacB_PCD"/>
    <property type="match status" value="2"/>
</dbReference>
<dbReference type="PANTHER" id="PTHR30572:SF18">
    <property type="entry name" value="ABC-TYPE MACROLIDE FAMILY EXPORT SYSTEM PERMEASE COMPONENT 2"/>
    <property type="match status" value="1"/>
</dbReference>
<accession>A0ABR7TT98</accession>
<keyword evidence="4 6" id="KW-1133">Transmembrane helix</keyword>
<feature type="domain" description="ABC3 transporter permease C-terminal" evidence="7">
    <location>
        <begin position="679"/>
        <end position="792"/>
    </location>
</feature>
<feature type="transmembrane region" description="Helical" evidence="6">
    <location>
        <begin position="676"/>
        <end position="700"/>
    </location>
</feature>
<feature type="transmembrane region" description="Helical" evidence="6">
    <location>
        <begin position="760"/>
        <end position="780"/>
    </location>
</feature>
<dbReference type="InterPro" id="IPR025857">
    <property type="entry name" value="MacB_PCD"/>
</dbReference>
<comment type="caution">
    <text evidence="9">The sequence shown here is derived from an EMBL/GenBank/DDBJ whole genome shotgun (WGS) entry which is preliminary data.</text>
</comment>
<feature type="transmembrane region" description="Helical" evidence="6">
    <location>
        <begin position="21"/>
        <end position="41"/>
    </location>
</feature>